<dbReference type="PANTHER" id="PTHR43266">
    <property type="entry name" value="MACROLIDE-EFFLUX PROTEIN"/>
    <property type="match status" value="1"/>
</dbReference>
<evidence type="ECO:0000259" key="8">
    <source>
        <dbReference type="PROSITE" id="PS50850"/>
    </source>
</evidence>
<evidence type="ECO:0000313" key="10">
    <source>
        <dbReference type="Proteomes" id="UP000681162"/>
    </source>
</evidence>
<evidence type="ECO:0000256" key="2">
    <source>
        <dbReference type="ARBA" id="ARBA00022448"/>
    </source>
</evidence>
<proteinExistence type="predicted"/>
<reference evidence="9 10" key="1">
    <citation type="submission" date="2021-03" db="EMBL/GenBank/DDBJ databases">
        <title>Antimicrobial resistance genes in bacteria isolated from Japanese honey, and their potential for conferring macrolide and lincosamide resistance in the American foulbrood pathogen Paenibacillus larvae.</title>
        <authorList>
            <person name="Okamoto M."/>
            <person name="Kumagai M."/>
            <person name="Kanamori H."/>
            <person name="Takamatsu D."/>
        </authorList>
    </citation>
    <scope>NUCLEOTIDE SEQUENCE [LARGE SCALE GENOMIC DNA]</scope>
    <source>
        <strain evidence="9 10">J41TS12</strain>
    </source>
</reference>
<dbReference type="InterPro" id="IPR020846">
    <property type="entry name" value="MFS_dom"/>
</dbReference>
<feature type="transmembrane region" description="Helical" evidence="7">
    <location>
        <begin position="309"/>
        <end position="331"/>
    </location>
</feature>
<dbReference type="PANTHER" id="PTHR43266:SF10">
    <property type="entry name" value="BACILYSIN EXPORTER BACE-RELATED"/>
    <property type="match status" value="1"/>
</dbReference>
<dbReference type="RefSeq" id="WP_212939044.1">
    <property type="nucleotide sequence ID" value="NZ_BORR01000005.1"/>
</dbReference>
<feature type="transmembrane region" description="Helical" evidence="7">
    <location>
        <begin position="166"/>
        <end position="186"/>
    </location>
</feature>
<feature type="transmembrane region" description="Helical" evidence="7">
    <location>
        <begin position="136"/>
        <end position="160"/>
    </location>
</feature>
<evidence type="ECO:0000256" key="7">
    <source>
        <dbReference type="SAM" id="Phobius"/>
    </source>
</evidence>
<evidence type="ECO:0000256" key="4">
    <source>
        <dbReference type="ARBA" id="ARBA00022692"/>
    </source>
</evidence>
<keyword evidence="2" id="KW-0813">Transport</keyword>
<evidence type="ECO:0000256" key="5">
    <source>
        <dbReference type="ARBA" id="ARBA00022989"/>
    </source>
</evidence>
<dbReference type="Pfam" id="PF07690">
    <property type="entry name" value="MFS_1"/>
    <property type="match status" value="1"/>
</dbReference>
<feature type="transmembrane region" description="Helical" evidence="7">
    <location>
        <begin position="45"/>
        <end position="66"/>
    </location>
</feature>
<feature type="transmembrane region" description="Helical" evidence="7">
    <location>
        <begin position="7"/>
        <end position="33"/>
    </location>
</feature>
<feature type="transmembrane region" description="Helical" evidence="7">
    <location>
        <begin position="100"/>
        <end position="124"/>
    </location>
</feature>
<feature type="domain" description="Major facilitator superfamily (MFS) profile" evidence="8">
    <location>
        <begin position="213"/>
        <end position="407"/>
    </location>
</feature>
<dbReference type="GO" id="GO:0005886">
    <property type="term" value="C:plasma membrane"/>
    <property type="evidence" value="ECO:0007669"/>
    <property type="project" value="UniProtKB-SubCell"/>
</dbReference>
<feature type="transmembrane region" description="Helical" evidence="7">
    <location>
        <begin position="286"/>
        <end position="303"/>
    </location>
</feature>
<sequence length="407" mass="44638">MENWKRNIILFLSSQTISLFGSSLVQYAIMWYITLTTESGLMMTLYIVCGFIPTFLLSPVAGVWADRYNRKKLIIMADGMIALATFILAIVFLLGYKEIWLLFVMAAIRAVGAGIQSPAVGAILPQIVPADKLTQVNGINGTLQAVMMFVAPMASAALLTMATLEAIFFIDVITAALAILTLLLFFNIPVHVKAAAEQTTSYLADFKQGLAYIGQHPYLKSFFLFFAVFFVLMAPASFLTPLQVTRTFGDDVWRLTAIEIAFSIGMMAGGAIIASWGGFRNKVHTMAFASLIMAVCTFSLGIAPFFWLYLAFMGVFGIAVPLFNTPTTVMIQERVDESYLGRIFGIFSMISTSMMPIGMLIFGPIADVIAIEWLLIGTGLLMVVMSLLLSRNKQLLEMGKPLQSTSI</sequence>
<name>A0A920CGE1_9BACL</name>
<evidence type="ECO:0000256" key="1">
    <source>
        <dbReference type="ARBA" id="ARBA00004651"/>
    </source>
</evidence>
<keyword evidence="10" id="KW-1185">Reference proteome</keyword>
<feature type="transmembrane region" description="Helical" evidence="7">
    <location>
        <begin position="73"/>
        <end position="94"/>
    </location>
</feature>
<comment type="caution">
    <text evidence="9">The sequence shown here is derived from an EMBL/GenBank/DDBJ whole genome shotgun (WGS) entry which is preliminary data.</text>
</comment>
<dbReference type="Proteomes" id="UP000681162">
    <property type="component" value="Unassembled WGS sequence"/>
</dbReference>
<feature type="transmembrane region" description="Helical" evidence="7">
    <location>
        <begin position="260"/>
        <end position="279"/>
    </location>
</feature>
<evidence type="ECO:0000256" key="6">
    <source>
        <dbReference type="ARBA" id="ARBA00023136"/>
    </source>
</evidence>
<dbReference type="AlphaFoldDB" id="A0A920CGE1"/>
<feature type="domain" description="Major facilitator superfamily (MFS) profile" evidence="8">
    <location>
        <begin position="1"/>
        <end position="193"/>
    </location>
</feature>
<gene>
    <name evidence="9" type="ORF">J41TS12_15640</name>
</gene>
<evidence type="ECO:0000313" key="9">
    <source>
        <dbReference type="EMBL" id="GIO36703.1"/>
    </source>
</evidence>
<dbReference type="CDD" id="cd06173">
    <property type="entry name" value="MFS_MefA_like"/>
    <property type="match status" value="1"/>
</dbReference>
<protein>
    <submittedName>
        <fullName evidence="9">MFS transporter</fullName>
    </submittedName>
</protein>
<feature type="transmembrane region" description="Helical" evidence="7">
    <location>
        <begin position="343"/>
        <end position="362"/>
    </location>
</feature>
<feature type="transmembrane region" description="Helical" evidence="7">
    <location>
        <begin position="368"/>
        <end position="390"/>
    </location>
</feature>
<keyword evidence="3" id="KW-1003">Cell membrane</keyword>
<keyword evidence="5 7" id="KW-1133">Transmembrane helix</keyword>
<keyword evidence="4 7" id="KW-0812">Transmembrane</keyword>
<dbReference type="PROSITE" id="PS50850">
    <property type="entry name" value="MFS"/>
    <property type="match status" value="2"/>
</dbReference>
<evidence type="ECO:0000256" key="3">
    <source>
        <dbReference type="ARBA" id="ARBA00022475"/>
    </source>
</evidence>
<feature type="transmembrane region" description="Helical" evidence="7">
    <location>
        <begin position="222"/>
        <end position="240"/>
    </location>
</feature>
<accession>A0A920CGE1</accession>
<dbReference type="InterPro" id="IPR036259">
    <property type="entry name" value="MFS_trans_sf"/>
</dbReference>
<comment type="subcellular location">
    <subcellularLocation>
        <location evidence="1">Cell membrane</location>
        <topology evidence="1">Multi-pass membrane protein</topology>
    </subcellularLocation>
</comment>
<organism evidence="9 10">
    <name type="scientific">Paenibacillus antibioticophila</name>
    <dbReference type="NCBI Taxonomy" id="1274374"/>
    <lineage>
        <taxon>Bacteria</taxon>
        <taxon>Bacillati</taxon>
        <taxon>Bacillota</taxon>
        <taxon>Bacilli</taxon>
        <taxon>Bacillales</taxon>
        <taxon>Paenibacillaceae</taxon>
        <taxon>Paenibacillus</taxon>
    </lineage>
</organism>
<dbReference type="Gene3D" id="1.20.1250.20">
    <property type="entry name" value="MFS general substrate transporter like domains"/>
    <property type="match status" value="1"/>
</dbReference>
<dbReference type="SUPFAM" id="SSF103473">
    <property type="entry name" value="MFS general substrate transporter"/>
    <property type="match status" value="1"/>
</dbReference>
<dbReference type="GO" id="GO:0022857">
    <property type="term" value="F:transmembrane transporter activity"/>
    <property type="evidence" value="ECO:0007669"/>
    <property type="project" value="InterPro"/>
</dbReference>
<dbReference type="InterPro" id="IPR011701">
    <property type="entry name" value="MFS"/>
</dbReference>
<dbReference type="EMBL" id="BORR01000005">
    <property type="protein sequence ID" value="GIO36703.1"/>
    <property type="molecule type" value="Genomic_DNA"/>
</dbReference>
<keyword evidence="6 7" id="KW-0472">Membrane</keyword>